<sequence length="79" mass="9641">MFTCSNFNYLIPNVPQFNVKFHIIIPHRHTHLRNIAIIHYYVYYYESLLYICNLSHPSIIRFRCISNNFFFVFSAVFFN</sequence>
<dbReference type="AlphaFoldDB" id="A0AAW2FWG6"/>
<name>A0AAW2FWG6_9HYME</name>
<organism evidence="1 2">
    <name type="scientific">Cardiocondyla obscurior</name>
    <dbReference type="NCBI Taxonomy" id="286306"/>
    <lineage>
        <taxon>Eukaryota</taxon>
        <taxon>Metazoa</taxon>
        <taxon>Ecdysozoa</taxon>
        <taxon>Arthropoda</taxon>
        <taxon>Hexapoda</taxon>
        <taxon>Insecta</taxon>
        <taxon>Pterygota</taxon>
        <taxon>Neoptera</taxon>
        <taxon>Endopterygota</taxon>
        <taxon>Hymenoptera</taxon>
        <taxon>Apocrita</taxon>
        <taxon>Aculeata</taxon>
        <taxon>Formicoidea</taxon>
        <taxon>Formicidae</taxon>
        <taxon>Myrmicinae</taxon>
        <taxon>Cardiocondyla</taxon>
    </lineage>
</organism>
<accession>A0AAW2FWG6</accession>
<proteinExistence type="predicted"/>
<evidence type="ECO:0000313" key="2">
    <source>
        <dbReference type="Proteomes" id="UP001430953"/>
    </source>
</evidence>
<dbReference type="Proteomes" id="UP001430953">
    <property type="component" value="Unassembled WGS sequence"/>
</dbReference>
<protein>
    <submittedName>
        <fullName evidence="1">Uncharacterized protein</fullName>
    </submittedName>
</protein>
<dbReference type="EMBL" id="JADYXP020000008">
    <property type="protein sequence ID" value="KAL0118552.1"/>
    <property type="molecule type" value="Genomic_DNA"/>
</dbReference>
<comment type="caution">
    <text evidence="1">The sequence shown here is derived from an EMBL/GenBank/DDBJ whole genome shotgun (WGS) entry which is preliminary data.</text>
</comment>
<gene>
    <name evidence="1" type="ORF">PUN28_009310</name>
</gene>
<reference evidence="1 2" key="1">
    <citation type="submission" date="2023-03" db="EMBL/GenBank/DDBJ databases">
        <title>High recombination rates correlate with genetic variation in Cardiocondyla obscurior ants.</title>
        <authorList>
            <person name="Errbii M."/>
        </authorList>
    </citation>
    <scope>NUCLEOTIDE SEQUENCE [LARGE SCALE GENOMIC DNA]</scope>
    <source>
        <strain evidence="1">Alpha-2009</strain>
        <tissue evidence="1">Whole body</tissue>
    </source>
</reference>
<evidence type="ECO:0000313" key="1">
    <source>
        <dbReference type="EMBL" id="KAL0118552.1"/>
    </source>
</evidence>
<keyword evidence="2" id="KW-1185">Reference proteome</keyword>